<dbReference type="GO" id="GO:0003697">
    <property type="term" value="F:single-stranded DNA binding"/>
    <property type="evidence" value="ECO:0007669"/>
    <property type="project" value="InterPro"/>
</dbReference>
<dbReference type="EnsemblBacteria" id="AAR33375">
    <property type="protein sequence ID" value="AAR33375"/>
    <property type="gene ID" value="GSU0040"/>
</dbReference>
<evidence type="ECO:0000256" key="5">
    <source>
        <dbReference type="ARBA" id="ARBA00023124"/>
    </source>
</evidence>
<evidence type="ECO:0000256" key="2">
    <source>
        <dbReference type="ARBA" id="ARBA00022670"/>
    </source>
</evidence>
<evidence type="ECO:0000256" key="1">
    <source>
        <dbReference type="ARBA" id="ARBA00008136"/>
    </source>
</evidence>
<keyword evidence="3" id="KW-0227">DNA damage</keyword>
<dbReference type="InParanoid" id="Q74H52"/>
<protein>
    <recommendedName>
        <fullName evidence="8">Abasic site processing protein</fullName>
        <ecNumber evidence="8">3.4.-.-</ecNumber>
    </recommendedName>
</protein>
<accession>Q74H52</accession>
<keyword evidence="2 8" id="KW-0645">Protease</keyword>
<dbReference type="GO" id="GO:0008233">
    <property type="term" value="F:peptidase activity"/>
    <property type="evidence" value="ECO:0007669"/>
    <property type="project" value="UniProtKB-KW"/>
</dbReference>
<dbReference type="eggNOG" id="COG2135">
    <property type="taxonomic scope" value="Bacteria"/>
</dbReference>
<dbReference type="GO" id="GO:0106300">
    <property type="term" value="P:protein-DNA covalent cross-linking repair"/>
    <property type="evidence" value="ECO:0007669"/>
    <property type="project" value="InterPro"/>
</dbReference>
<dbReference type="PATRIC" id="fig|243231.5.peg.40"/>
<dbReference type="RefSeq" id="WP_010940717.1">
    <property type="nucleotide sequence ID" value="NC_002939.5"/>
</dbReference>
<dbReference type="HOGENOM" id="CLU_035990_6_2_7"/>
<dbReference type="OrthoDB" id="6192129at2"/>
<dbReference type="Gene3D" id="3.90.1680.10">
    <property type="entry name" value="SOS response associated peptidase-like"/>
    <property type="match status" value="1"/>
</dbReference>
<dbReference type="EMBL" id="AE017180">
    <property type="protein sequence ID" value="AAR33375.1"/>
    <property type="molecule type" value="Genomic_DNA"/>
</dbReference>
<reference evidence="9 10" key="2">
    <citation type="journal article" date="2012" name="BMC Genomics">
        <title>Comparative genomic analysis of Geobacter sulfurreducens KN400, a strain with enhanced capacity for extracellular electron transfer and electricity production.</title>
        <authorList>
            <person name="Butler J.E."/>
            <person name="Young N.D."/>
            <person name="Aklujkar M."/>
            <person name="Lovley D.R."/>
        </authorList>
    </citation>
    <scope>NUCLEOTIDE SEQUENCE [LARGE SCALE GENOMIC DNA]</scope>
    <source>
        <strain evidence="10">ATCC 51573 / DSM 12127 / PCA</strain>
    </source>
</reference>
<dbReference type="AlphaFoldDB" id="Q74H52"/>
<proteinExistence type="inferred from homology"/>
<dbReference type="Pfam" id="PF02586">
    <property type="entry name" value="SRAP"/>
    <property type="match status" value="1"/>
</dbReference>
<evidence type="ECO:0000256" key="4">
    <source>
        <dbReference type="ARBA" id="ARBA00022801"/>
    </source>
</evidence>
<dbReference type="GO" id="GO:0006508">
    <property type="term" value="P:proteolysis"/>
    <property type="evidence" value="ECO:0007669"/>
    <property type="project" value="UniProtKB-KW"/>
</dbReference>
<evidence type="ECO:0000256" key="3">
    <source>
        <dbReference type="ARBA" id="ARBA00022763"/>
    </source>
</evidence>
<keyword evidence="4 8" id="KW-0378">Hydrolase</keyword>
<organism evidence="9 10">
    <name type="scientific">Geobacter sulfurreducens (strain ATCC 51573 / DSM 12127 / PCA)</name>
    <dbReference type="NCBI Taxonomy" id="243231"/>
    <lineage>
        <taxon>Bacteria</taxon>
        <taxon>Pseudomonadati</taxon>
        <taxon>Thermodesulfobacteriota</taxon>
        <taxon>Desulfuromonadia</taxon>
        <taxon>Geobacterales</taxon>
        <taxon>Geobacteraceae</taxon>
        <taxon>Geobacter</taxon>
    </lineage>
</organism>
<gene>
    <name evidence="9" type="ordered locus">GSU0040</name>
</gene>
<reference evidence="9 10" key="1">
    <citation type="journal article" date="2003" name="Science">
        <title>Genome of Geobacter sulfurreducens: metal reduction in subsurface environments.</title>
        <authorList>
            <person name="Methe B.A."/>
            <person name="Nelson K.E."/>
            <person name="Eisen J.A."/>
            <person name="Paulsen I.T."/>
            <person name="Nelson W."/>
            <person name="Heidelberg J.F."/>
            <person name="Wu D."/>
            <person name="Wu M."/>
            <person name="Ward N."/>
            <person name="Beanan M.J."/>
            <person name="Dodson R.J."/>
            <person name="Madupu R."/>
            <person name="Brinkac L.M."/>
            <person name="Daugherty S.C."/>
            <person name="DeBoy R.T."/>
            <person name="Durkin A.S."/>
            <person name="Gwinn M."/>
            <person name="Kolonay J.F."/>
            <person name="Sullivan S.A."/>
            <person name="Haft D.H."/>
            <person name="Selengut J."/>
            <person name="Davidsen T.M."/>
            <person name="Zafar N."/>
            <person name="White O."/>
            <person name="Tran B."/>
            <person name="Romero C."/>
            <person name="Forberger H.A."/>
            <person name="Weidman J."/>
            <person name="Khouri H."/>
            <person name="Feldblyum T.V."/>
            <person name="Utterback T.R."/>
            <person name="Van Aken S.E."/>
            <person name="Lovley D.R."/>
            <person name="Fraser C.M."/>
        </authorList>
    </citation>
    <scope>NUCLEOTIDE SEQUENCE [LARGE SCALE GENOMIC DNA]</scope>
    <source>
        <strain evidence="10">ATCC 51573 / DSM 12127 / PCA</strain>
    </source>
</reference>
<evidence type="ECO:0000313" key="10">
    <source>
        <dbReference type="Proteomes" id="UP000000577"/>
    </source>
</evidence>
<keyword evidence="10" id="KW-1185">Reference proteome</keyword>
<dbReference type="FunCoup" id="Q74H52">
    <property type="interactions" value="269"/>
</dbReference>
<evidence type="ECO:0000256" key="6">
    <source>
        <dbReference type="ARBA" id="ARBA00023125"/>
    </source>
</evidence>
<name>Q74H52_GEOSL</name>
<keyword evidence="5" id="KW-0190">Covalent protein-DNA linkage</keyword>
<evidence type="ECO:0000256" key="7">
    <source>
        <dbReference type="ARBA" id="ARBA00023239"/>
    </source>
</evidence>
<evidence type="ECO:0000313" key="9">
    <source>
        <dbReference type="EMBL" id="AAR33375.1"/>
    </source>
</evidence>
<dbReference type="PANTHER" id="PTHR13604:SF0">
    <property type="entry name" value="ABASIC SITE PROCESSING PROTEIN HMCES"/>
    <property type="match status" value="1"/>
</dbReference>
<keyword evidence="7" id="KW-0456">Lyase</keyword>
<dbReference type="KEGG" id="gsu:GSU0040"/>
<dbReference type="PANTHER" id="PTHR13604">
    <property type="entry name" value="DC12-RELATED"/>
    <property type="match status" value="1"/>
</dbReference>
<dbReference type="SMR" id="Q74H52"/>
<evidence type="ECO:0000256" key="8">
    <source>
        <dbReference type="RuleBase" id="RU364100"/>
    </source>
</evidence>
<dbReference type="STRING" id="243231.GSU0040"/>
<dbReference type="SUPFAM" id="SSF143081">
    <property type="entry name" value="BB1717-like"/>
    <property type="match status" value="1"/>
</dbReference>
<keyword evidence="6" id="KW-0238">DNA-binding</keyword>
<dbReference type="InterPro" id="IPR003738">
    <property type="entry name" value="SRAP"/>
</dbReference>
<sequence>MCGRFTLTLPPDLLAEIIGEIEAARVQPRYNIAPAQEVAVVRQDAGGRRHLDYLRWGLIPPWAKDASVGNHMINARSETVAEKPAFRHAFRSRRCLVLASGFYEWKAEGNRKQPLYIHMKDGGPMVFAGLWESWKSPEGAIVESCTILTTYSNSLIRPLHDRMPVILGRSDWDIWLSREATSEELTPLFQPYPSDLLAMYPVGTGVNSPRNDSPDLLEPLNEP</sequence>
<dbReference type="EC" id="3.4.-.-" evidence="8"/>
<dbReference type="InterPro" id="IPR036590">
    <property type="entry name" value="SRAP-like"/>
</dbReference>
<dbReference type="Proteomes" id="UP000000577">
    <property type="component" value="Chromosome"/>
</dbReference>
<dbReference type="GO" id="GO:0016829">
    <property type="term" value="F:lyase activity"/>
    <property type="evidence" value="ECO:0007669"/>
    <property type="project" value="UniProtKB-KW"/>
</dbReference>
<comment type="similarity">
    <text evidence="1 8">Belongs to the SOS response-associated peptidase family.</text>
</comment>